<keyword evidence="8" id="KW-0966">Cell projection</keyword>
<dbReference type="Proteomes" id="UP001369086">
    <property type="component" value="Unassembled WGS sequence"/>
</dbReference>
<evidence type="ECO:0000256" key="4">
    <source>
        <dbReference type="ARBA" id="ARBA00021815"/>
    </source>
</evidence>
<evidence type="ECO:0000313" key="12">
    <source>
        <dbReference type="EMBL" id="KAK6489492.1"/>
    </source>
</evidence>
<evidence type="ECO:0000256" key="6">
    <source>
        <dbReference type="ARBA" id="ARBA00023054"/>
    </source>
</evidence>
<feature type="region of interest" description="Disordered" evidence="10">
    <location>
        <begin position="338"/>
        <end position="378"/>
    </location>
</feature>
<comment type="subcellular location">
    <subcellularLocation>
        <location evidence="1">Cell projection</location>
        <location evidence="1">Cilium</location>
    </subcellularLocation>
    <subcellularLocation>
        <location evidence="2">Cytoplasm</location>
    </subcellularLocation>
</comment>
<evidence type="ECO:0000256" key="2">
    <source>
        <dbReference type="ARBA" id="ARBA00004496"/>
    </source>
</evidence>
<reference evidence="12 13" key="1">
    <citation type="submission" date="2021-05" db="EMBL/GenBank/DDBJ databases">
        <authorList>
            <person name="Zahm M."/>
            <person name="Klopp C."/>
            <person name="Cabau C."/>
            <person name="Kuhl H."/>
            <person name="Suciu R."/>
            <person name="Ciorpac M."/>
            <person name="Holostenco D."/>
            <person name="Gessner J."/>
            <person name="Wuertz S."/>
            <person name="Hohne C."/>
            <person name="Stock M."/>
            <person name="Gislard M."/>
            <person name="Lluch J."/>
            <person name="Milhes M."/>
            <person name="Lampietro C."/>
            <person name="Lopez Roques C."/>
            <person name="Donnadieu C."/>
            <person name="Du K."/>
            <person name="Schartl M."/>
            <person name="Guiguen Y."/>
        </authorList>
    </citation>
    <scope>NUCLEOTIDE SEQUENCE [LARGE SCALE GENOMIC DNA]</scope>
    <source>
        <strain evidence="12">Hh-F2</strain>
        <tissue evidence="12">Blood</tissue>
    </source>
</reference>
<dbReference type="InterPro" id="IPR038888">
    <property type="entry name" value="CFAP36"/>
</dbReference>
<dbReference type="InterPro" id="IPR042541">
    <property type="entry name" value="BART_sf"/>
</dbReference>
<evidence type="ECO:0000256" key="8">
    <source>
        <dbReference type="ARBA" id="ARBA00023273"/>
    </source>
</evidence>
<dbReference type="InterPro" id="IPR023379">
    <property type="entry name" value="BART_dom"/>
</dbReference>
<name>A0ABR0ZXE5_HUSHU</name>
<sequence length="397" mass="44676">MDEDNEWVVETIAGYLGSPDWVIPVTDFIEHKCTVFDDDDENKLSYTEIHQQYKEMVEQLLGNYTQEVGISEEQFLEACISPLAQSKALQNVFQPVLAAEDFEIFKSLMIQKNVELQLQALRVIEEKNGTLPECLTDGVDMISELEEQELRILKEVLKRSKDEYEQDLAKKRFSEEESGSASNGSSRESKDQQETCLRKHSEKESEQTQKVCKAPVKTVEKGAAVCASHTDDARKKSPTKVCMQPSAKLLPACFPGRSSIGSTCANSKVLAPVKVPVNGSELCPASTSLDHKKSGSEAAEAWLEEARKEAGISRPFTELSADQQEQLQQRAEYLKQQRDKLLAMKKEQRPKPTHTEPAAELSILTSESKQVISEDEKKKIQKRKNLAEKLKQEVIKK</sequence>
<evidence type="ECO:0000256" key="9">
    <source>
        <dbReference type="ARBA" id="ARBA00031593"/>
    </source>
</evidence>
<keyword evidence="7" id="KW-0969">Cilium</keyword>
<dbReference type="PANTHER" id="PTHR21532">
    <property type="entry name" value="PHOSPHODIESTERASE HL"/>
    <property type="match status" value="1"/>
</dbReference>
<comment type="caution">
    <text evidence="12">The sequence shown here is derived from an EMBL/GenBank/DDBJ whole genome shotgun (WGS) entry which is preliminary data.</text>
</comment>
<accession>A0ABR0ZXE5</accession>
<dbReference type="PROSITE" id="PS00018">
    <property type="entry name" value="EF_HAND_1"/>
    <property type="match status" value="1"/>
</dbReference>
<dbReference type="Pfam" id="PF11527">
    <property type="entry name" value="ARL2_Bind_BART"/>
    <property type="match status" value="1"/>
</dbReference>
<dbReference type="InterPro" id="IPR018247">
    <property type="entry name" value="EF_Hand_1_Ca_BS"/>
</dbReference>
<keyword evidence="13" id="KW-1185">Reference proteome</keyword>
<comment type="similarity">
    <text evidence="3">Belongs to the CFAP36 family.</text>
</comment>
<dbReference type="EMBL" id="JAHFZB010000005">
    <property type="protein sequence ID" value="KAK6489492.1"/>
    <property type="molecule type" value="Genomic_DNA"/>
</dbReference>
<evidence type="ECO:0000313" key="13">
    <source>
        <dbReference type="Proteomes" id="UP001369086"/>
    </source>
</evidence>
<feature type="region of interest" description="Disordered" evidence="10">
    <location>
        <begin position="170"/>
        <end position="213"/>
    </location>
</feature>
<proteinExistence type="inferred from homology"/>
<evidence type="ECO:0000259" key="11">
    <source>
        <dbReference type="Pfam" id="PF11527"/>
    </source>
</evidence>
<feature type="region of interest" description="Disordered" evidence="10">
    <location>
        <begin position="286"/>
        <end position="325"/>
    </location>
</feature>
<evidence type="ECO:0000256" key="5">
    <source>
        <dbReference type="ARBA" id="ARBA00022490"/>
    </source>
</evidence>
<gene>
    <name evidence="12" type="ORF">HHUSO_G6300</name>
</gene>
<keyword evidence="5" id="KW-0963">Cytoplasm</keyword>
<feature type="domain" description="BART" evidence="11">
    <location>
        <begin position="5"/>
        <end position="117"/>
    </location>
</feature>
<evidence type="ECO:0000256" key="10">
    <source>
        <dbReference type="SAM" id="MobiDB-lite"/>
    </source>
</evidence>
<organism evidence="12 13">
    <name type="scientific">Huso huso</name>
    <name type="common">Beluga</name>
    <name type="synonym">Acipenser huso</name>
    <dbReference type="NCBI Taxonomy" id="61971"/>
    <lineage>
        <taxon>Eukaryota</taxon>
        <taxon>Metazoa</taxon>
        <taxon>Chordata</taxon>
        <taxon>Craniata</taxon>
        <taxon>Vertebrata</taxon>
        <taxon>Euteleostomi</taxon>
        <taxon>Actinopterygii</taxon>
        <taxon>Chondrostei</taxon>
        <taxon>Acipenseriformes</taxon>
        <taxon>Acipenseridae</taxon>
        <taxon>Huso</taxon>
    </lineage>
</organism>
<evidence type="ECO:0000256" key="7">
    <source>
        <dbReference type="ARBA" id="ARBA00023069"/>
    </source>
</evidence>
<feature type="compositionally biased region" description="Basic and acidic residues" evidence="10">
    <location>
        <begin position="187"/>
        <end position="207"/>
    </location>
</feature>
<evidence type="ECO:0000256" key="1">
    <source>
        <dbReference type="ARBA" id="ARBA00004138"/>
    </source>
</evidence>
<feature type="compositionally biased region" description="Basic and acidic residues" evidence="10">
    <location>
        <begin position="338"/>
        <end position="354"/>
    </location>
</feature>
<dbReference type="PANTHER" id="PTHR21532:SF0">
    <property type="entry name" value="CILIA- AND FLAGELLA-ASSOCIATED PROTEIN 36"/>
    <property type="match status" value="1"/>
</dbReference>
<evidence type="ECO:0000256" key="3">
    <source>
        <dbReference type="ARBA" id="ARBA00007460"/>
    </source>
</evidence>
<keyword evidence="6" id="KW-0175">Coiled coil</keyword>
<dbReference type="Gene3D" id="1.20.1520.10">
    <property type="entry name" value="ADP-ribosylation factor-like 2-binding protein, domain"/>
    <property type="match status" value="1"/>
</dbReference>
<protein>
    <recommendedName>
        <fullName evidence="4">Cilia- and flagella-associated protein 36</fullName>
    </recommendedName>
    <alternativeName>
        <fullName evidence="9">Coiled-coil domain-containing protein 104</fullName>
    </alternativeName>
</protein>